<proteinExistence type="inferred from homology"/>
<dbReference type="EMBL" id="CP062804">
    <property type="protein sequence ID" value="QOT79398.1"/>
    <property type="molecule type" value="Genomic_DNA"/>
</dbReference>
<dbReference type="PANTHER" id="PTHR30203">
    <property type="entry name" value="OUTER MEMBRANE CATION EFFLUX PROTEIN"/>
    <property type="match status" value="1"/>
</dbReference>
<keyword evidence="2" id="KW-0472">Membrane</keyword>
<dbReference type="InterPro" id="IPR003423">
    <property type="entry name" value="OMP_efflux"/>
</dbReference>
<evidence type="ECO:0000256" key="1">
    <source>
        <dbReference type="ARBA" id="ARBA00007613"/>
    </source>
</evidence>
<sequence length="482" mass="51932">MIPRLTALLAGFLMTGCTLAPPYERPASPVAPAYPDAPEGFAKPAPATSRSAGDIGWREFFRDLRLQGVIAAALENNRDLRVAALRIDEARALYRVQRADLLPQFDATAGFTRQRTSAAQSRNGQGEIRQSYQAGGAVIAYELDFFGRVRNLSDAALAQYLSTEEARRAAQLSLVAEVAKAYLAERSYAEQYAIARSTLDARNRTYALTRQRYDAGMAAALDLQDNESLVAQARVAVAELGRLRAQAQNALEVLVGTPLAALGGLPAPLTLSENSVIADIPAGLPSDLLVRRPDIRQAEQQLQSANAIVGAARAAFFPRITLTATAGSISPTLASLFGSDTATWSFAPQLVLPVFDLGRNRANLDLAEVRLRIQATNYERTIQVAFREVADALSALATLQETVEGQVQMRDAEAARYRLASQRWRNGVGGQMESLDAQRQLLAAEQALIQARQLRLANAIDLYRALGGGLSECGPVASATLP</sequence>
<keyword evidence="2" id="KW-1134">Transmembrane beta strand</keyword>
<keyword evidence="2" id="KW-0732">Signal</keyword>
<dbReference type="Proteomes" id="UP000397656">
    <property type="component" value="Chromosome 2"/>
</dbReference>
<dbReference type="Pfam" id="PF02321">
    <property type="entry name" value="OEP"/>
    <property type="match status" value="2"/>
</dbReference>
<evidence type="ECO:0000313" key="3">
    <source>
        <dbReference type="EMBL" id="QOT79398.1"/>
    </source>
</evidence>
<comment type="subcellular location">
    <subcellularLocation>
        <location evidence="2">Cell membrane</location>
        <topology evidence="2">Lipid-anchor</topology>
    </subcellularLocation>
</comment>
<protein>
    <submittedName>
        <fullName evidence="3">Efflux transporter outer membrane subunit</fullName>
    </submittedName>
</protein>
<accession>A0A643FU02</accession>
<dbReference type="SUPFAM" id="SSF56954">
    <property type="entry name" value="Outer membrane efflux proteins (OEP)"/>
    <property type="match status" value="1"/>
</dbReference>
<feature type="chain" id="PRO_5031677588" evidence="2">
    <location>
        <begin position="21"/>
        <end position="482"/>
    </location>
</feature>
<dbReference type="GeneID" id="98405637"/>
<keyword evidence="2" id="KW-0449">Lipoprotein</keyword>
<dbReference type="AlphaFoldDB" id="A0A643FU02"/>
<dbReference type="PANTHER" id="PTHR30203:SF32">
    <property type="entry name" value="CATION EFFLUX SYSTEM PROTEIN CUSC"/>
    <property type="match status" value="1"/>
</dbReference>
<comment type="similarity">
    <text evidence="1 2">Belongs to the outer membrane factor (OMF) (TC 1.B.17) family.</text>
</comment>
<dbReference type="Gene3D" id="1.20.1600.10">
    <property type="entry name" value="Outer membrane efflux proteins (OEP)"/>
    <property type="match status" value="1"/>
</dbReference>
<name>A0A643FU02_9BURK</name>
<dbReference type="Gene3D" id="2.20.200.10">
    <property type="entry name" value="Outer membrane efflux proteins (OEP)"/>
    <property type="match status" value="1"/>
</dbReference>
<dbReference type="PROSITE" id="PS51257">
    <property type="entry name" value="PROKAR_LIPOPROTEIN"/>
    <property type="match status" value="1"/>
</dbReference>
<dbReference type="InterPro" id="IPR010131">
    <property type="entry name" value="MdtP/NodT-like"/>
</dbReference>
<evidence type="ECO:0000256" key="2">
    <source>
        <dbReference type="RuleBase" id="RU362097"/>
    </source>
</evidence>
<reference evidence="3 4" key="1">
    <citation type="submission" date="2020-10" db="EMBL/GenBank/DDBJ databases">
        <title>Complete genome sequence of Cupriavidus basilensis CCUG 49340T.</title>
        <authorList>
            <person name="Salva-Serra F."/>
            <person name="Donoso R.A."/>
            <person name="Cho K.H."/>
            <person name="Yoo J.A."/>
            <person name="Lee K."/>
            <person name="Yoon S.-H."/>
            <person name="Perez-Pantoja D."/>
            <person name="Moore E.R.B."/>
        </authorList>
    </citation>
    <scope>NUCLEOTIDE SEQUENCE [LARGE SCALE GENOMIC DNA]</scope>
    <source>
        <strain evidence="4">CCUG 49340</strain>
    </source>
</reference>
<dbReference type="GO" id="GO:0005886">
    <property type="term" value="C:plasma membrane"/>
    <property type="evidence" value="ECO:0007669"/>
    <property type="project" value="UniProtKB-SubCell"/>
</dbReference>
<feature type="signal peptide" evidence="2">
    <location>
        <begin position="1"/>
        <end position="20"/>
    </location>
</feature>
<gene>
    <name evidence="3" type="ORF">F7R26_032240</name>
</gene>
<keyword evidence="2" id="KW-0564">Palmitate</keyword>
<dbReference type="RefSeq" id="WP_150986696.1">
    <property type="nucleotide sequence ID" value="NZ_CP062804.1"/>
</dbReference>
<dbReference type="GO" id="GO:0015562">
    <property type="term" value="F:efflux transmembrane transporter activity"/>
    <property type="evidence" value="ECO:0007669"/>
    <property type="project" value="InterPro"/>
</dbReference>
<keyword evidence="2" id="KW-0812">Transmembrane</keyword>
<organism evidence="3 4">
    <name type="scientific">Cupriavidus basilensis</name>
    <dbReference type="NCBI Taxonomy" id="68895"/>
    <lineage>
        <taxon>Bacteria</taxon>
        <taxon>Pseudomonadati</taxon>
        <taxon>Pseudomonadota</taxon>
        <taxon>Betaproteobacteria</taxon>
        <taxon>Burkholderiales</taxon>
        <taxon>Burkholderiaceae</taxon>
        <taxon>Cupriavidus</taxon>
    </lineage>
</organism>
<evidence type="ECO:0000313" key="4">
    <source>
        <dbReference type="Proteomes" id="UP000397656"/>
    </source>
</evidence>
<dbReference type="NCBIfam" id="TIGR01845">
    <property type="entry name" value="outer_NodT"/>
    <property type="match status" value="1"/>
</dbReference>